<dbReference type="EMBL" id="CM017709">
    <property type="protein sequence ID" value="TYG53478.1"/>
    <property type="molecule type" value="Genomic_DNA"/>
</dbReference>
<evidence type="ECO:0000313" key="1">
    <source>
        <dbReference type="EMBL" id="TYG53478.1"/>
    </source>
</evidence>
<accession>A0A5D2BAA8</accession>
<organism evidence="1 2">
    <name type="scientific">Gossypium darwinii</name>
    <name type="common">Darwin's cotton</name>
    <name type="synonym">Gossypium barbadense var. darwinii</name>
    <dbReference type="NCBI Taxonomy" id="34276"/>
    <lineage>
        <taxon>Eukaryota</taxon>
        <taxon>Viridiplantae</taxon>
        <taxon>Streptophyta</taxon>
        <taxon>Embryophyta</taxon>
        <taxon>Tracheophyta</taxon>
        <taxon>Spermatophyta</taxon>
        <taxon>Magnoliopsida</taxon>
        <taxon>eudicotyledons</taxon>
        <taxon>Gunneridae</taxon>
        <taxon>Pentapetalae</taxon>
        <taxon>rosids</taxon>
        <taxon>malvids</taxon>
        <taxon>Malvales</taxon>
        <taxon>Malvaceae</taxon>
        <taxon>Malvoideae</taxon>
        <taxon>Gossypium</taxon>
    </lineage>
</organism>
<proteinExistence type="predicted"/>
<name>A0A5D2BAA8_GOSDA</name>
<keyword evidence="2" id="KW-1185">Reference proteome</keyword>
<evidence type="ECO:0000313" key="2">
    <source>
        <dbReference type="Proteomes" id="UP000323506"/>
    </source>
</evidence>
<protein>
    <submittedName>
        <fullName evidence="1">Uncharacterized protein</fullName>
    </submittedName>
</protein>
<dbReference type="Proteomes" id="UP000323506">
    <property type="component" value="Chromosome D09"/>
</dbReference>
<dbReference type="AlphaFoldDB" id="A0A5D2BAA8"/>
<gene>
    <name evidence="1" type="ORF">ES288_D09G112700v1</name>
</gene>
<sequence length="81" mass="9366">MFQRPKTLLCVAQNQPLLDVIKPPLSPFSSTRGSACLFHFPSHFFFFYCQLLLMFLQPIYYCFHPLKVIPIAAKNPSLCRS</sequence>
<reference evidence="1 2" key="1">
    <citation type="submission" date="2019-06" db="EMBL/GenBank/DDBJ databases">
        <title>WGS assembly of Gossypium darwinii.</title>
        <authorList>
            <person name="Chen Z.J."/>
            <person name="Sreedasyam A."/>
            <person name="Ando A."/>
            <person name="Song Q."/>
            <person name="De L."/>
            <person name="Hulse-Kemp A."/>
            <person name="Ding M."/>
            <person name="Ye W."/>
            <person name="Kirkbride R."/>
            <person name="Jenkins J."/>
            <person name="Plott C."/>
            <person name="Lovell J."/>
            <person name="Lin Y.-M."/>
            <person name="Vaughn R."/>
            <person name="Liu B."/>
            <person name="Li W."/>
            <person name="Simpson S."/>
            <person name="Scheffler B."/>
            <person name="Saski C."/>
            <person name="Grover C."/>
            <person name="Hu G."/>
            <person name="Conover J."/>
            <person name="Carlson J."/>
            <person name="Shu S."/>
            <person name="Boston L."/>
            <person name="Williams M."/>
            <person name="Peterson D."/>
            <person name="Mcgee K."/>
            <person name="Jones D."/>
            <person name="Wendel J."/>
            <person name="Stelly D."/>
            <person name="Grimwood J."/>
            <person name="Schmutz J."/>
        </authorList>
    </citation>
    <scope>NUCLEOTIDE SEQUENCE [LARGE SCALE GENOMIC DNA]</scope>
    <source>
        <strain evidence="1">1808015.09</strain>
    </source>
</reference>